<name>M5EFE4_9HYPH</name>
<sequence length="168" mass="18231">MRQAVINDLPDVSFQGFNYLKLLADGGHIQPLDGLMAADGGWSETQYSPSVVATGKINDKVYALGVAFAFPILYYNADLIAEVQGGNKELPADWDGILAVARKIQEAHPEVLGAYTRYNSFLSQGHIMSRGGSVGNAEGTKVAFIDEKGMAAFDLFRRFGEAGRRRSI</sequence>
<evidence type="ECO:0000313" key="5">
    <source>
        <dbReference type="Proteomes" id="UP000012062"/>
    </source>
</evidence>
<keyword evidence="3" id="KW-0574">Periplasm</keyword>
<proteinExistence type="inferred from homology"/>
<comment type="caution">
    <text evidence="4">The sequence shown here is derived from an EMBL/GenBank/DDBJ whole genome shotgun (WGS) entry which is preliminary data.</text>
</comment>
<dbReference type="GO" id="GO:0042597">
    <property type="term" value="C:periplasmic space"/>
    <property type="evidence" value="ECO:0007669"/>
    <property type="project" value="UniProtKB-SubCell"/>
</dbReference>
<comment type="subcellular location">
    <subcellularLocation>
        <location evidence="1">Periplasm</location>
    </subcellularLocation>
</comment>
<comment type="similarity">
    <text evidence="2">Belongs to the bacterial solute-binding protein 1 family.</text>
</comment>
<dbReference type="InterPro" id="IPR050490">
    <property type="entry name" value="Bact_solute-bd_prot1"/>
</dbReference>
<evidence type="ECO:0000256" key="1">
    <source>
        <dbReference type="ARBA" id="ARBA00004418"/>
    </source>
</evidence>
<evidence type="ECO:0000256" key="2">
    <source>
        <dbReference type="ARBA" id="ARBA00008520"/>
    </source>
</evidence>
<dbReference type="InterPro" id="IPR006059">
    <property type="entry name" value="SBP"/>
</dbReference>
<keyword evidence="5" id="KW-1185">Reference proteome</keyword>
<reference evidence="4 5" key="1">
    <citation type="submission" date="2013-02" db="EMBL/GenBank/DDBJ databases">
        <authorList>
            <person name="Genoscope - CEA"/>
        </authorList>
    </citation>
    <scope>NUCLEOTIDE SEQUENCE [LARGE SCALE GENOMIC DNA]</scope>
    <source>
        <strain evidence="4 5">STM 2683</strain>
    </source>
</reference>
<dbReference type="eggNOG" id="COG1653">
    <property type="taxonomic scope" value="Bacteria"/>
</dbReference>
<dbReference type="STRING" id="1297569.MESS2_1000081"/>
<organism evidence="4 5">
    <name type="scientific">Mesorhizobium metallidurans STM 2683</name>
    <dbReference type="NCBI Taxonomy" id="1297569"/>
    <lineage>
        <taxon>Bacteria</taxon>
        <taxon>Pseudomonadati</taxon>
        <taxon>Pseudomonadota</taxon>
        <taxon>Alphaproteobacteria</taxon>
        <taxon>Hyphomicrobiales</taxon>
        <taxon>Phyllobacteriaceae</taxon>
        <taxon>Mesorhizobium</taxon>
    </lineage>
</organism>
<dbReference type="Gene3D" id="3.40.190.10">
    <property type="entry name" value="Periplasmic binding protein-like II"/>
    <property type="match status" value="1"/>
</dbReference>
<dbReference type="AlphaFoldDB" id="M5EFE4"/>
<protein>
    <recommendedName>
        <fullName evidence="6">Extracellular solute-binding protein family 1</fullName>
    </recommendedName>
</protein>
<accession>M5EFE4</accession>
<evidence type="ECO:0000313" key="4">
    <source>
        <dbReference type="EMBL" id="CCV03067.1"/>
    </source>
</evidence>
<dbReference type="PANTHER" id="PTHR43649:SF12">
    <property type="entry name" value="DIACETYLCHITOBIOSE BINDING PROTEIN DASA"/>
    <property type="match status" value="1"/>
</dbReference>
<evidence type="ECO:0000256" key="3">
    <source>
        <dbReference type="ARBA" id="ARBA00022764"/>
    </source>
</evidence>
<gene>
    <name evidence="4" type="ORF">MESS2_1000081</name>
</gene>
<dbReference type="PANTHER" id="PTHR43649">
    <property type="entry name" value="ARABINOSE-BINDING PROTEIN-RELATED"/>
    <property type="match status" value="1"/>
</dbReference>
<dbReference type="SUPFAM" id="SSF53850">
    <property type="entry name" value="Periplasmic binding protein-like II"/>
    <property type="match status" value="1"/>
</dbReference>
<dbReference type="EMBL" id="CAUM01000003">
    <property type="protein sequence ID" value="CCV03067.1"/>
    <property type="molecule type" value="Genomic_DNA"/>
</dbReference>
<evidence type="ECO:0008006" key="6">
    <source>
        <dbReference type="Google" id="ProtNLM"/>
    </source>
</evidence>
<dbReference type="Proteomes" id="UP000012062">
    <property type="component" value="Unassembled WGS sequence"/>
</dbReference>
<dbReference type="Pfam" id="PF01547">
    <property type="entry name" value="SBP_bac_1"/>
    <property type="match status" value="1"/>
</dbReference>